<dbReference type="EMBL" id="JAKOGI010001341">
    <property type="protein sequence ID" value="KAJ8426162.1"/>
    <property type="molecule type" value="Genomic_DNA"/>
</dbReference>
<proteinExistence type="predicted"/>
<dbReference type="Proteomes" id="UP001153076">
    <property type="component" value="Unassembled WGS sequence"/>
</dbReference>
<reference evidence="2" key="1">
    <citation type="submission" date="2022-04" db="EMBL/GenBank/DDBJ databases">
        <title>Carnegiea gigantea Genome sequencing and assembly v2.</title>
        <authorList>
            <person name="Copetti D."/>
            <person name="Sanderson M.J."/>
            <person name="Burquez A."/>
            <person name="Wojciechowski M.F."/>
        </authorList>
    </citation>
    <scope>NUCLEOTIDE SEQUENCE</scope>
    <source>
        <strain evidence="2">SGP5-SGP5p</strain>
        <tissue evidence="2">Aerial part</tissue>
    </source>
</reference>
<name>A0A9Q1GVF9_9CARY</name>
<comment type="caution">
    <text evidence="2">The sequence shown here is derived from an EMBL/GenBank/DDBJ whole genome shotgun (WGS) entry which is preliminary data.</text>
</comment>
<feature type="region of interest" description="Disordered" evidence="1">
    <location>
        <begin position="1"/>
        <end position="75"/>
    </location>
</feature>
<evidence type="ECO:0000313" key="2">
    <source>
        <dbReference type="EMBL" id="KAJ8426162.1"/>
    </source>
</evidence>
<dbReference type="AlphaFoldDB" id="A0A9Q1GVF9"/>
<protein>
    <submittedName>
        <fullName evidence="2">Uncharacterized protein</fullName>
    </submittedName>
</protein>
<keyword evidence="3" id="KW-1185">Reference proteome</keyword>
<dbReference type="OrthoDB" id="1935929at2759"/>
<sequence length="196" mass="22096">MRNTSMIARGVSDNQGPQRAEEGQQPNQTTKKMKRATEDLVERDQLGEVSLDENMDLGSPRQNSTGIPNQGRPRMDTMNRAPSLWKKGGTTKNTAYPLARNQVTHISGERAEEVCRQSGYDRWRCDRFKHLIENNGFIDLGFSGYKFTWIEEGSSSIHKHYPSIATLKRVEGDSGALAIREGEHDMTVEDGRATRL</sequence>
<feature type="compositionally biased region" description="Polar residues" evidence="1">
    <location>
        <begin position="1"/>
        <end position="17"/>
    </location>
</feature>
<feature type="compositionally biased region" description="Basic and acidic residues" evidence="1">
    <location>
        <begin position="35"/>
        <end position="46"/>
    </location>
</feature>
<accession>A0A9Q1GVF9</accession>
<organism evidence="2 3">
    <name type="scientific">Carnegiea gigantea</name>
    <dbReference type="NCBI Taxonomy" id="171969"/>
    <lineage>
        <taxon>Eukaryota</taxon>
        <taxon>Viridiplantae</taxon>
        <taxon>Streptophyta</taxon>
        <taxon>Embryophyta</taxon>
        <taxon>Tracheophyta</taxon>
        <taxon>Spermatophyta</taxon>
        <taxon>Magnoliopsida</taxon>
        <taxon>eudicotyledons</taxon>
        <taxon>Gunneridae</taxon>
        <taxon>Pentapetalae</taxon>
        <taxon>Caryophyllales</taxon>
        <taxon>Cactineae</taxon>
        <taxon>Cactaceae</taxon>
        <taxon>Cactoideae</taxon>
        <taxon>Echinocereeae</taxon>
        <taxon>Carnegiea</taxon>
    </lineage>
</organism>
<gene>
    <name evidence="2" type="ORF">Cgig2_032644</name>
</gene>
<evidence type="ECO:0000313" key="3">
    <source>
        <dbReference type="Proteomes" id="UP001153076"/>
    </source>
</evidence>
<evidence type="ECO:0000256" key="1">
    <source>
        <dbReference type="SAM" id="MobiDB-lite"/>
    </source>
</evidence>